<dbReference type="InterPro" id="IPR024185">
    <property type="entry name" value="FTHF_cligase-like_sf"/>
</dbReference>
<organism evidence="2 3">
    <name type="scientific">Jiella mangrovi</name>
    <dbReference type="NCBI Taxonomy" id="2821407"/>
    <lineage>
        <taxon>Bacteria</taxon>
        <taxon>Pseudomonadati</taxon>
        <taxon>Pseudomonadota</taxon>
        <taxon>Alphaproteobacteria</taxon>
        <taxon>Hyphomicrobiales</taxon>
        <taxon>Aurantimonadaceae</taxon>
        <taxon>Jiella</taxon>
    </lineage>
</organism>
<proteinExistence type="predicted"/>
<accession>A0ABS4BD10</accession>
<evidence type="ECO:0000313" key="2">
    <source>
        <dbReference type="EMBL" id="MBP0614642.1"/>
    </source>
</evidence>
<dbReference type="Proteomes" id="UP000678276">
    <property type="component" value="Unassembled WGS sequence"/>
</dbReference>
<dbReference type="EMBL" id="JAGJCF010000002">
    <property type="protein sequence ID" value="MBP0614642.1"/>
    <property type="molecule type" value="Genomic_DNA"/>
</dbReference>
<dbReference type="RefSeq" id="WP_209593075.1">
    <property type="nucleotide sequence ID" value="NZ_JAGJCF010000002.1"/>
</dbReference>
<keyword evidence="3" id="KW-1185">Reference proteome</keyword>
<evidence type="ECO:0000313" key="3">
    <source>
        <dbReference type="Proteomes" id="UP000678276"/>
    </source>
</evidence>
<sequence>MSGSTRDAVMGRVRRAVGATPANDAERRAAVAARLSGAPKGIIPERGRLPPADRLALFIEMATRANATVTRLDATTRVPEEVSAYLRERNLPASVKIGRDPRLAGLDFSQTSLSVSVGPSEGDDLVSLSHAAGAIAETGTLILTSGPDNPTSLNFLPEYHIVVLDAADVAGDMEAVLARLRDRHGKGEMPRSVNFITGPSRSADIEQTLLLGAHGPRSLHIVVVGEPS</sequence>
<feature type="domain" description="LUD" evidence="1">
    <location>
        <begin position="126"/>
        <end position="224"/>
    </location>
</feature>
<dbReference type="InterPro" id="IPR003741">
    <property type="entry name" value="LUD_dom"/>
</dbReference>
<dbReference type="PANTHER" id="PTHR43682:SF1">
    <property type="entry name" value="LACTATE UTILIZATION PROTEIN C"/>
    <property type="match status" value="1"/>
</dbReference>
<evidence type="ECO:0000259" key="1">
    <source>
        <dbReference type="Pfam" id="PF02589"/>
    </source>
</evidence>
<gene>
    <name evidence="2" type="ORF">J6595_03510</name>
</gene>
<dbReference type="Gene3D" id="3.40.50.10420">
    <property type="entry name" value="NagB/RpiA/CoA transferase-like"/>
    <property type="match status" value="1"/>
</dbReference>
<protein>
    <submittedName>
        <fullName evidence="2">Lactate utilization protein</fullName>
    </submittedName>
</protein>
<dbReference type="SUPFAM" id="SSF100950">
    <property type="entry name" value="NagB/RpiA/CoA transferase-like"/>
    <property type="match status" value="1"/>
</dbReference>
<name>A0ABS4BD10_9HYPH</name>
<dbReference type="PANTHER" id="PTHR43682">
    <property type="entry name" value="LACTATE UTILIZATION PROTEIN C"/>
    <property type="match status" value="1"/>
</dbReference>
<comment type="caution">
    <text evidence="2">The sequence shown here is derived from an EMBL/GenBank/DDBJ whole genome shotgun (WGS) entry which is preliminary data.</text>
</comment>
<reference evidence="2 3" key="1">
    <citation type="submission" date="2021-04" db="EMBL/GenBank/DDBJ databases">
        <title>Whole genome sequence of Jiella sp. KSK16Y-1.</title>
        <authorList>
            <person name="Tuo L."/>
        </authorList>
    </citation>
    <scope>NUCLEOTIDE SEQUENCE [LARGE SCALE GENOMIC DNA]</scope>
    <source>
        <strain evidence="2 3">KSK16Y-1</strain>
    </source>
</reference>
<dbReference type="Pfam" id="PF02589">
    <property type="entry name" value="LUD_dom"/>
    <property type="match status" value="1"/>
</dbReference>
<dbReference type="InterPro" id="IPR037171">
    <property type="entry name" value="NagB/RpiA_transferase-like"/>
</dbReference>